<feature type="compositionally biased region" description="Acidic residues" evidence="1">
    <location>
        <begin position="551"/>
        <end position="571"/>
    </location>
</feature>
<organism evidence="3 4">
    <name type="scientific">Natronobacterium gregoryi</name>
    <dbReference type="NCBI Taxonomy" id="44930"/>
    <lineage>
        <taxon>Archaea</taxon>
        <taxon>Methanobacteriati</taxon>
        <taxon>Methanobacteriota</taxon>
        <taxon>Stenosarchaea group</taxon>
        <taxon>Halobacteria</taxon>
        <taxon>Halobacteriales</taxon>
        <taxon>Natrialbaceae</taxon>
        <taxon>Natronobacterium</taxon>
    </lineage>
</organism>
<feature type="domain" description="Transposase IS4-like" evidence="2">
    <location>
        <begin position="443"/>
        <end position="671"/>
    </location>
</feature>
<evidence type="ECO:0000259" key="2">
    <source>
        <dbReference type="Pfam" id="PF01609"/>
    </source>
</evidence>
<accession>A0A1I3IPJ9</accession>
<name>A0A1I3IPJ9_9EURY</name>
<proteinExistence type="predicted"/>
<dbReference type="OrthoDB" id="320619at2157"/>
<feature type="region of interest" description="Disordered" evidence="1">
    <location>
        <begin position="542"/>
        <end position="572"/>
    </location>
</feature>
<dbReference type="Pfam" id="PF01609">
    <property type="entry name" value="DDE_Tnp_1"/>
    <property type="match status" value="1"/>
</dbReference>
<dbReference type="EMBL" id="FORO01000001">
    <property type="protein sequence ID" value="SFI49819.1"/>
    <property type="molecule type" value="Genomic_DNA"/>
</dbReference>
<dbReference type="GO" id="GO:0006313">
    <property type="term" value="P:DNA transposition"/>
    <property type="evidence" value="ECO:0007669"/>
    <property type="project" value="InterPro"/>
</dbReference>
<dbReference type="AlphaFoldDB" id="A0A1I3IPJ9"/>
<gene>
    <name evidence="3" type="ORF">SAMN05443661_1015</name>
</gene>
<dbReference type="InterPro" id="IPR002559">
    <property type="entry name" value="Transposase_11"/>
</dbReference>
<evidence type="ECO:0000256" key="1">
    <source>
        <dbReference type="SAM" id="MobiDB-lite"/>
    </source>
</evidence>
<dbReference type="GO" id="GO:0003677">
    <property type="term" value="F:DNA binding"/>
    <property type="evidence" value="ECO:0007669"/>
    <property type="project" value="InterPro"/>
</dbReference>
<feature type="compositionally biased region" description="Basic and acidic residues" evidence="1">
    <location>
        <begin position="1"/>
        <end position="17"/>
    </location>
</feature>
<evidence type="ECO:0000313" key="4">
    <source>
        <dbReference type="Proteomes" id="UP000182829"/>
    </source>
</evidence>
<dbReference type="Proteomes" id="UP000182829">
    <property type="component" value="Unassembled WGS sequence"/>
</dbReference>
<feature type="region of interest" description="Disordered" evidence="1">
    <location>
        <begin position="1"/>
        <end position="52"/>
    </location>
</feature>
<sequence length="723" mass="82422">MTGCRDHEEDIVGKIEPDASSDDLYAPAGQVSAKTVRQPADTDSDTPTEDFDLGSFDGALEALRRDLAHRYDDVSDVINPPLIDAVPDDDLKPNSTYDFKPVVCAWIYRLIAPSDGYSVVSWEDLADRLGSDPALATSFGFVPEETPTERTLREQWMTRVRPAFRDHVRYLAAECAVKAEDYELETAADIRENPIADHQNDDGPDVDPIGEMEQEIKEDAYTIQADIIRDICSYDRDKSFEWDGDLITDSGAHMCRRNDYAEEGIERMAKDYGLIEEHDDGTEDWNVFTPQTFRRTVRDVERTKIEGYDWDNEDAYGARWLPAHDLVDPAIVRGDLRDALEEAWTIDPHDPDGETATWHLRTEDAIERQIEWLRDEQGVIDDDTFNLRIDYTTHDHSRHSSVKSDPPIGVHKQSHLDTGYAWKELQGTIKINGRAFIIASLSYTPQNDQFQAVRYILDRARDLVNIDTVMADAEFVDTKICRYIRQIGCDYAIRKGATNPVKETVADFDGRADWDSNWTLSSSGRRRTHNTTLVGLEKDFKSVPDHKKKDDEEDEPDTTLDDFGDDEDEGVPEGQLTLDQAIEEPHKDKEEIDYFCIITSKTVDGEGIDPDNNPVAHDPEGTAWGIGRLYRDRWGIETAFRDKKKTFAAKTRSRDLGYRRFLWMMENLLYNGWVMLNTAVADQSPDRDDDEIVVKQATYLDELDRRVLSGLSLDLEFPDVGYG</sequence>
<dbReference type="RefSeq" id="WP_005580742.1">
    <property type="nucleotide sequence ID" value="NC_019792.1"/>
</dbReference>
<reference evidence="3 4" key="1">
    <citation type="submission" date="2016-10" db="EMBL/GenBank/DDBJ databases">
        <authorList>
            <person name="de Groot N.N."/>
        </authorList>
    </citation>
    <scope>NUCLEOTIDE SEQUENCE [LARGE SCALE GENOMIC DNA]</scope>
    <source>
        <strain evidence="3 4">SP2</strain>
    </source>
</reference>
<protein>
    <recommendedName>
        <fullName evidence="2">Transposase IS4-like domain-containing protein</fullName>
    </recommendedName>
</protein>
<dbReference type="GO" id="GO:0004803">
    <property type="term" value="F:transposase activity"/>
    <property type="evidence" value="ECO:0007669"/>
    <property type="project" value="InterPro"/>
</dbReference>
<evidence type="ECO:0000313" key="3">
    <source>
        <dbReference type="EMBL" id="SFI49819.1"/>
    </source>
</evidence>
<feature type="compositionally biased region" description="Acidic residues" evidence="1">
    <location>
        <begin position="42"/>
        <end position="52"/>
    </location>
</feature>